<organism evidence="1 2">
    <name type="scientific">Rotaria magnacalcarata</name>
    <dbReference type="NCBI Taxonomy" id="392030"/>
    <lineage>
        <taxon>Eukaryota</taxon>
        <taxon>Metazoa</taxon>
        <taxon>Spiralia</taxon>
        <taxon>Gnathifera</taxon>
        <taxon>Rotifera</taxon>
        <taxon>Eurotatoria</taxon>
        <taxon>Bdelloidea</taxon>
        <taxon>Philodinida</taxon>
        <taxon>Philodinidae</taxon>
        <taxon>Rotaria</taxon>
    </lineage>
</organism>
<feature type="non-terminal residue" evidence="1">
    <location>
        <position position="1"/>
    </location>
</feature>
<accession>A0A8S3K6T2</accession>
<gene>
    <name evidence="1" type="ORF">GIL414_LOCUS88032</name>
</gene>
<dbReference type="AlphaFoldDB" id="A0A8S3K6T2"/>
<name>A0A8S3K6T2_9BILA</name>
<sequence>NLVKKLNILLDDCHQLIPLVSSLNSPTSRSDVFMFFGIGYTHIAFSSERASIAFICGSTDSTNSK</sequence>
<evidence type="ECO:0000313" key="2">
    <source>
        <dbReference type="Proteomes" id="UP000681720"/>
    </source>
</evidence>
<proteinExistence type="predicted"/>
<comment type="caution">
    <text evidence="1">The sequence shown here is derived from an EMBL/GenBank/DDBJ whole genome shotgun (WGS) entry which is preliminary data.</text>
</comment>
<dbReference type="Proteomes" id="UP000681720">
    <property type="component" value="Unassembled WGS sequence"/>
</dbReference>
<evidence type="ECO:0000313" key="1">
    <source>
        <dbReference type="EMBL" id="CAF5228207.1"/>
    </source>
</evidence>
<reference evidence="1" key="1">
    <citation type="submission" date="2021-02" db="EMBL/GenBank/DDBJ databases">
        <authorList>
            <person name="Nowell W R."/>
        </authorList>
    </citation>
    <scope>NUCLEOTIDE SEQUENCE</scope>
</reference>
<protein>
    <submittedName>
        <fullName evidence="1">Uncharacterized protein</fullName>
    </submittedName>
</protein>
<dbReference type="EMBL" id="CAJOBJ010383351">
    <property type="protein sequence ID" value="CAF5228207.1"/>
    <property type="molecule type" value="Genomic_DNA"/>
</dbReference>